<dbReference type="PANTHER" id="PTHR46825">
    <property type="entry name" value="D-ALANYL-D-ALANINE-CARBOXYPEPTIDASE/ENDOPEPTIDASE AMPH"/>
    <property type="match status" value="1"/>
</dbReference>
<keyword evidence="6" id="KW-1185">Reference proteome</keyword>
<organism evidence="2 6">
    <name type="scientific">Didymodactylos carnosus</name>
    <dbReference type="NCBI Taxonomy" id="1234261"/>
    <lineage>
        <taxon>Eukaryota</taxon>
        <taxon>Metazoa</taxon>
        <taxon>Spiralia</taxon>
        <taxon>Gnathifera</taxon>
        <taxon>Rotifera</taxon>
        <taxon>Eurotatoria</taxon>
        <taxon>Bdelloidea</taxon>
        <taxon>Philodinida</taxon>
        <taxon>Philodinidae</taxon>
        <taxon>Didymodactylos</taxon>
    </lineage>
</organism>
<dbReference type="EMBL" id="CAJNOK010017344">
    <property type="protein sequence ID" value="CAF1262344.1"/>
    <property type="molecule type" value="Genomic_DNA"/>
</dbReference>
<dbReference type="PANTHER" id="PTHR46825:SF9">
    <property type="entry name" value="BETA-LACTAMASE-RELATED DOMAIN-CONTAINING PROTEIN"/>
    <property type="match status" value="1"/>
</dbReference>
<evidence type="ECO:0000313" key="3">
    <source>
        <dbReference type="EMBL" id="CAF1262344.1"/>
    </source>
</evidence>
<evidence type="ECO:0000313" key="4">
    <source>
        <dbReference type="EMBL" id="CAF3986586.1"/>
    </source>
</evidence>
<gene>
    <name evidence="2" type="ORF">GPM918_LOCUS24799</name>
    <name evidence="3" type="ORF">OVA965_LOCUS26790</name>
    <name evidence="4" type="ORF">SRO942_LOCUS24805</name>
    <name evidence="5" type="ORF">TMI583_LOCUS27531</name>
</gene>
<evidence type="ECO:0000313" key="6">
    <source>
        <dbReference type="Proteomes" id="UP000663829"/>
    </source>
</evidence>
<dbReference type="SUPFAM" id="SSF56601">
    <property type="entry name" value="beta-lactamase/transpeptidase-like"/>
    <property type="match status" value="1"/>
</dbReference>
<dbReference type="EMBL" id="CAJOBA010038901">
    <property type="protein sequence ID" value="CAF4068803.1"/>
    <property type="molecule type" value="Genomic_DNA"/>
</dbReference>
<dbReference type="Proteomes" id="UP000663829">
    <property type="component" value="Unassembled WGS sequence"/>
</dbReference>
<dbReference type="EMBL" id="CAJNOQ010009379">
    <property type="protein sequence ID" value="CAF1223271.1"/>
    <property type="molecule type" value="Genomic_DNA"/>
</dbReference>
<evidence type="ECO:0000313" key="5">
    <source>
        <dbReference type="EMBL" id="CAF4068803.1"/>
    </source>
</evidence>
<dbReference type="Pfam" id="PF00144">
    <property type="entry name" value="Beta-lactamase"/>
    <property type="match status" value="1"/>
</dbReference>
<dbReference type="Proteomes" id="UP000677228">
    <property type="component" value="Unassembled WGS sequence"/>
</dbReference>
<dbReference type="AlphaFoldDB" id="A0A814Y221"/>
<comment type="caution">
    <text evidence="2">The sequence shown here is derived from an EMBL/GenBank/DDBJ whole genome shotgun (WGS) entry which is preliminary data.</text>
</comment>
<dbReference type="Gene3D" id="3.40.710.10">
    <property type="entry name" value="DD-peptidase/beta-lactamase superfamily"/>
    <property type="match status" value="1"/>
</dbReference>
<dbReference type="Proteomes" id="UP000681722">
    <property type="component" value="Unassembled WGS sequence"/>
</dbReference>
<proteinExistence type="predicted"/>
<sequence>MVEANRLNLDTDINQYLSPILNVAHPQYPNVTITMRHLLMHASGIGANAAVEIETYTPGDAFIRINLGDVLTKYFNGAAGWLPIPPGNRTSYSNAGTNLAAFVIERLAGMRFEQYVQDRILKPLNVFFEPRKWEIID</sequence>
<dbReference type="EMBL" id="CAJOBC010009386">
    <property type="protein sequence ID" value="CAF3986586.1"/>
    <property type="molecule type" value="Genomic_DNA"/>
</dbReference>
<evidence type="ECO:0000259" key="1">
    <source>
        <dbReference type="Pfam" id="PF00144"/>
    </source>
</evidence>
<reference evidence="2" key="1">
    <citation type="submission" date="2021-02" db="EMBL/GenBank/DDBJ databases">
        <authorList>
            <person name="Nowell W R."/>
        </authorList>
    </citation>
    <scope>NUCLEOTIDE SEQUENCE</scope>
</reference>
<feature type="domain" description="Beta-lactamase-related" evidence="1">
    <location>
        <begin position="2"/>
        <end position="125"/>
    </location>
</feature>
<dbReference type="InterPro" id="IPR001466">
    <property type="entry name" value="Beta-lactam-related"/>
</dbReference>
<dbReference type="OrthoDB" id="5946976at2759"/>
<accession>A0A814Y221</accession>
<dbReference type="InterPro" id="IPR050491">
    <property type="entry name" value="AmpC-like"/>
</dbReference>
<dbReference type="InterPro" id="IPR012338">
    <property type="entry name" value="Beta-lactam/transpept-like"/>
</dbReference>
<dbReference type="Proteomes" id="UP000682733">
    <property type="component" value="Unassembled WGS sequence"/>
</dbReference>
<evidence type="ECO:0000313" key="2">
    <source>
        <dbReference type="EMBL" id="CAF1223271.1"/>
    </source>
</evidence>
<protein>
    <recommendedName>
        <fullName evidence="1">Beta-lactamase-related domain-containing protein</fullName>
    </recommendedName>
</protein>
<name>A0A814Y221_9BILA</name>